<organism evidence="1 2">
    <name type="scientific">Ophiobolus disseminans</name>
    <dbReference type="NCBI Taxonomy" id="1469910"/>
    <lineage>
        <taxon>Eukaryota</taxon>
        <taxon>Fungi</taxon>
        <taxon>Dikarya</taxon>
        <taxon>Ascomycota</taxon>
        <taxon>Pezizomycotina</taxon>
        <taxon>Dothideomycetes</taxon>
        <taxon>Pleosporomycetidae</taxon>
        <taxon>Pleosporales</taxon>
        <taxon>Pleosporineae</taxon>
        <taxon>Phaeosphaeriaceae</taxon>
        <taxon>Ophiobolus</taxon>
    </lineage>
</organism>
<keyword evidence="2" id="KW-1185">Reference proteome</keyword>
<name>A0A6A7AI36_9PLEO</name>
<dbReference type="EMBL" id="MU006217">
    <property type="protein sequence ID" value="KAF2832347.1"/>
    <property type="molecule type" value="Genomic_DNA"/>
</dbReference>
<evidence type="ECO:0000313" key="1">
    <source>
        <dbReference type="EMBL" id="KAF2832347.1"/>
    </source>
</evidence>
<evidence type="ECO:0000313" key="2">
    <source>
        <dbReference type="Proteomes" id="UP000799424"/>
    </source>
</evidence>
<protein>
    <submittedName>
        <fullName evidence="1">Uncharacterized protein</fullName>
    </submittedName>
</protein>
<reference evidence="1" key="1">
    <citation type="journal article" date="2020" name="Stud. Mycol.">
        <title>101 Dothideomycetes genomes: a test case for predicting lifestyles and emergence of pathogens.</title>
        <authorList>
            <person name="Haridas S."/>
            <person name="Albert R."/>
            <person name="Binder M."/>
            <person name="Bloem J."/>
            <person name="Labutti K."/>
            <person name="Salamov A."/>
            <person name="Andreopoulos B."/>
            <person name="Baker S."/>
            <person name="Barry K."/>
            <person name="Bills G."/>
            <person name="Bluhm B."/>
            <person name="Cannon C."/>
            <person name="Castanera R."/>
            <person name="Culley D."/>
            <person name="Daum C."/>
            <person name="Ezra D."/>
            <person name="Gonzalez J."/>
            <person name="Henrissat B."/>
            <person name="Kuo A."/>
            <person name="Liang C."/>
            <person name="Lipzen A."/>
            <person name="Lutzoni F."/>
            <person name="Magnuson J."/>
            <person name="Mondo S."/>
            <person name="Nolan M."/>
            <person name="Ohm R."/>
            <person name="Pangilinan J."/>
            <person name="Park H.-J."/>
            <person name="Ramirez L."/>
            <person name="Alfaro M."/>
            <person name="Sun H."/>
            <person name="Tritt A."/>
            <person name="Yoshinaga Y."/>
            <person name="Zwiers L.-H."/>
            <person name="Turgeon B."/>
            <person name="Goodwin S."/>
            <person name="Spatafora J."/>
            <person name="Crous P."/>
            <person name="Grigoriev I."/>
        </authorList>
    </citation>
    <scope>NUCLEOTIDE SEQUENCE</scope>
    <source>
        <strain evidence="1">CBS 113818</strain>
    </source>
</reference>
<gene>
    <name evidence="1" type="ORF">CC86DRAFT_88610</name>
</gene>
<dbReference type="AlphaFoldDB" id="A0A6A7AI36"/>
<sequence length="271" mass="30171">MHKTEEPRFAVRMTICGPRLLSSTAEGSGVGDQHCGVFAFARLAYELQVSSRGHMWRSMLLLVLRAGTRLKIEVVTSCFLIDCLVSPGGPGTLRNISSFNRPSLPTVSPESSSPAEQRGHDACGYPSRLKKAYLIIPPRLPWTSAPVMQKDSSIGLESGLHLQERIPPYPRIPPPIRPISLVLAVCLTIPRISNTYFNFDEVYIWEARTYCCSAIAHNTLGFRSRAPVILQLPKFVAPKLLRAWLYMASIHLKSQSLIALRVWPTKAHQLS</sequence>
<dbReference type="Proteomes" id="UP000799424">
    <property type="component" value="Unassembled WGS sequence"/>
</dbReference>
<proteinExistence type="predicted"/>
<accession>A0A6A7AI36</accession>